<dbReference type="Pfam" id="PF08958">
    <property type="entry name" value="DUF1871"/>
    <property type="match status" value="1"/>
</dbReference>
<dbReference type="RefSeq" id="WP_115362652.1">
    <property type="nucleotide sequence ID" value="NZ_CP038012.1"/>
</dbReference>
<dbReference type="AlphaFoldDB" id="A0A380C967"/>
<evidence type="ECO:0000313" key="1">
    <source>
        <dbReference type="EMBL" id="SUJ14999.1"/>
    </source>
</evidence>
<name>A0A380C967_SPOPA</name>
<dbReference type="EMBL" id="UGYZ01000002">
    <property type="protein sequence ID" value="SUJ14999.1"/>
    <property type="molecule type" value="Genomic_DNA"/>
</dbReference>
<dbReference type="Proteomes" id="UP000254519">
    <property type="component" value="Unassembled WGS sequence"/>
</dbReference>
<proteinExistence type="predicted"/>
<reference evidence="1 2" key="1">
    <citation type="submission" date="2018-06" db="EMBL/GenBank/DDBJ databases">
        <authorList>
            <consortium name="Pathogen Informatics"/>
            <person name="Doyle S."/>
        </authorList>
    </citation>
    <scope>NUCLEOTIDE SEQUENCE [LARGE SCALE GENOMIC DNA]</scope>
    <source>
        <strain evidence="2">ATCC 11859 / DSM 33 / NCIB 8841 / NCTC 4822</strain>
    </source>
</reference>
<organism evidence="1 2">
    <name type="scientific">Sporosarcina pasteurii</name>
    <name type="common">Bacillus pasteurii</name>
    <dbReference type="NCBI Taxonomy" id="1474"/>
    <lineage>
        <taxon>Bacteria</taxon>
        <taxon>Bacillati</taxon>
        <taxon>Bacillota</taxon>
        <taxon>Bacilli</taxon>
        <taxon>Bacillales</taxon>
        <taxon>Caryophanaceae</taxon>
        <taxon>Sporosarcina</taxon>
    </lineage>
</organism>
<dbReference type="InterPro" id="IPR023162">
    <property type="entry name" value="Apc36109-like_dom_sf"/>
</dbReference>
<dbReference type="InterPro" id="IPR015053">
    <property type="entry name" value="DUF1871"/>
</dbReference>
<accession>A0A380C967</accession>
<gene>
    <name evidence="1" type="ORF">NCTC4822_02537</name>
</gene>
<keyword evidence="2" id="KW-1185">Reference proteome</keyword>
<protein>
    <submittedName>
        <fullName evidence="1">Domain of uncharacterized function (DUF1871)</fullName>
    </submittedName>
</protein>
<sequence length="86" mass="10062">MEIVEMNKKAIAVLEEWDPFQVGKNAYELEIADVVAALHRFDHPVDLAKSIREIYEHSFEIWIPIEKCVRISYKLLAIKYEAKCIV</sequence>
<dbReference type="Gene3D" id="1.10.340.20">
    <property type="entry name" value="Apc36109-like domain"/>
    <property type="match status" value="1"/>
</dbReference>
<dbReference type="OrthoDB" id="2353632at2"/>
<dbReference type="SUPFAM" id="SSF116922">
    <property type="entry name" value="YugE-like"/>
    <property type="match status" value="1"/>
</dbReference>
<evidence type="ECO:0000313" key="2">
    <source>
        <dbReference type="Proteomes" id="UP000254519"/>
    </source>
</evidence>